<dbReference type="Pfam" id="PF13489">
    <property type="entry name" value="Methyltransf_23"/>
    <property type="match status" value="1"/>
</dbReference>
<dbReference type="KEGG" id="nar:Saro_3232"/>
<name>Q2G3A6_NOVAD</name>
<dbReference type="AlphaFoldDB" id="Q2G3A6"/>
<dbReference type="PANTHER" id="PTHR43861:SF3">
    <property type="entry name" value="PUTATIVE (AFU_ORTHOLOGUE AFUA_2G14390)-RELATED"/>
    <property type="match status" value="1"/>
</dbReference>
<dbReference type="PANTHER" id="PTHR43861">
    <property type="entry name" value="TRANS-ACONITATE 2-METHYLTRANSFERASE-RELATED"/>
    <property type="match status" value="1"/>
</dbReference>
<dbReference type="GO" id="GO:0016740">
    <property type="term" value="F:transferase activity"/>
    <property type="evidence" value="ECO:0007669"/>
    <property type="project" value="UniProtKB-KW"/>
</dbReference>
<protein>
    <recommendedName>
        <fullName evidence="4">Methyltransferase type 11</fullName>
    </recommendedName>
</protein>
<accession>Q2G3A6</accession>
<evidence type="ECO:0000256" key="1">
    <source>
        <dbReference type="ARBA" id="ARBA00022679"/>
    </source>
</evidence>
<dbReference type="HOGENOM" id="CLU_068669_0_0_5"/>
<dbReference type="Gene3D" id="3.40.50.150">
    <property type="entry name" value="Vaccinia Virus protein VP39"/>
    <property type="match status" value="1"/>
</dbReference>
<evidence type="ECO:0000313" key="2">
    <source>
        <dbReference type="EMBL" id="ABD27667.1"/>
    </source>
</evidence>
<proteinExistence type="predicted"/>
<evidence type="ECO:0000313" key="3">
    <source>
        <dbReference type="Proteomes" id="UP000009134"/>
    </source>
</evidence>
<dbReference type="Proteomes" id="UP000009134">
    <property type="component" value="Chromosome"/>
</dbReference>
<dbReference type="RefSeq" id="WP_011446869.1">
    <property type="nucleotide sequence ID" value="NC_007794.1"/>
</dbReference>
<keyword evidence="1" id="KW-0808">Transferase</keyword>
<dbReference type="SUPFAM" id="SSF53335">
    <property type="entry name" value="S-adenosyl-L-methionine-dependent methyltransferases"/>
    <property type="match status" value="1"/>
</dbReference>
<organism evidence="2 3">
    <name type="scientific">Novosphingobium aromaticivorans (strain ATCC 700278 / DSM 12444 / CCUG 56034 / CIP 105152 / NBRC 16084 / F199)</name>
    <dbReference type="NCBI Taxonomy" id="279238"/>
    <lineage>
        <taxon>Bacteria</taxon>
        <taxon>Pseudomonadati</taxon>
        <taxon>Pseudomonadota</taxon>
        <taxon>Alphaproteobacteria</taxon>
        <taxon>Sphingomonadales</taxon>
        <taxon>Sphingomonadaceae</taxon>
        <taxon>Novosphingobium</taxon>
    </lineage>
</organism>
<dbReference type="InterPro" id="IPR029063">
    <property type="entry name" value="SAM-dependent_MTases_sf"/>
</dbReference>
<gene>
    <name evidence="2" type="ordered locus">Saro_3232</name>
</gene>
<dbReference type="EMBL" id="CP000248">
    <property type="protein sequence ID" value="ABD27667.1"/>
    <property type="molecule type" value="Genomic_DNA"/>
</dbReference>
<dbReference type="STRING" id="279238.Saro_3232"/>
<keyword evidence="3" id="KW-1185">Reference proteome</keyword>
<sequence>MLESVSSCAYCGESAHERASSDVEDWFFHNVEGGFDFERCNGCGSLWMSRRLAPQDLPRAYASYYTHAVVDGGRAERGIKGWLRDCYVRTRFGGRSGPVERLGAAVYRRLAPGLVHLDAMHRFAPPAPARILDYGCGGGTYLRQMRALGYDVTGVDFDPVTIAPLKAEGIAAFSTDEVAQQDWAEAFDCITINHVIEHVADPIALVQQLAGMLKPGGRLYCEAPNAHATGLDVFGRYWRGLEAPRHLTVPSSDGLRRVLAAAGLEEERSMMRDWVRSLTWPLSLDAVPPDERTDYERKAAEAAPHTLANSEYLIVVARKGCKS</sequence>
<dbReference type="eggNOG" id="COG2226">
    <property type="taxonomic scope" value="Bacteria"/>
</dbReference>
<reference evidence="3" key="1">
    <citation type="submission" date="2006-01" db="EMBL/GenBank/DDBJ databases">
        <title>Complete sequence of Novosphingobium aromaticivorans DSM 12444.</title>
        <authorList>
            <consortium name="US DOE Joint Genome Institute"/>
            <person name="Copeland A."/>
            <person name="Lucas S."/>
            <person name="Lapidus A."/>
            <person name="Barry K."/>
            <person name="Detter J.C."/>
            <person name="Glavina T."/>
            <person name="Hammon N."/>
            <person name="Israni S."/>
            <person name="Pitluck S."/>
            <person name="Chain P."/>
            <person name="Malfatti S."/>
            <person name="Shin M."/>
            <person name="Vergez L."/>
            <person name="Schmutz J."/>
            <person name="Larimer F."/>
            <person name="Land M."/>
            <person name="Kyrpides N."/>
            <person name="Ivanova N."/>
            <person name="Fredrickson J."/>
            <person name="Balkwill D."/>
            <person name="Romine M.F."/>
            <person name="Richardson P."/>
        </authorList>
    </citation>
    <scope>NUCLEOTIDE SEQUENCE [LARGE SCALE GENOMIC DNA]</scope>
    <source>
        <strain evidence="3">ATCC 700278 / DSM 12444 / CCUG 56034 / CIP 105152 / NBRC 16084 / F199</strain>
    </source>
</reference>
<dbReference type="CDD" id="cd02440">
    <property type="entry name" value="AdoMet_MTases"/>
    <property type="match status" value="1"/>
</dbReference>
<evidence type="ECO:0008006" key="4">
    <source>
        <dbReference type="Google" id="ProtNLM"/>
    </source>
</evidence>